<dbReference type="Proteomes" id="UP001224890">
    <property type="component" value="Unassembled WGS sequence"/>
</dbReference>
<evidence type="ECO:0000313" key="2">
    <source>
        <dbReference type="Proteomes" id="UP001224890"/>
    </source>
</evidence>
<gene>
    <name evidence="1" type="ORF">BDP55DRAFT_178978</name>
</gene>
<dbReference type="EMBL" id="JAHMHR010000025">
    <property type="protein sequence ID" value="KAK1674601.1"/>
    <property type="molecule type" value="Genomic_DNA"/>
</dbReference>
<keyword evidence="2" id="KW-1185">Reference proteome</keyword>
<comment type="caution">
    <text evidence="1">The sequence shown here is derived from an EMBL/GenBank/DDBJ whole genome shotgun (WGS) entry which is preliminary data.</text>
</comment>
<organism evidence="1 2">
    <name type="scientific">Colletotrichum godetiae</name>
    <dbReference type="NCBI Taxonomy" id="1209918"/>
    <lineage>
        <taxon>Eukaryota</taxon>
        <taxon>Fungi</taxon>
        <taxon>Dikarya</taxon>
        <taxon>Ascomycota</taxon>
        <taxon>Pezizomycotina</taxon>
        <taxon>Sordariomycetes</taxon>
        <taxon>Hypocreomycetidae</taxon>
        <taxon>Glomerellales</taxon>
        <taxon>Glomerellaceae</taxon>
        <taxon>Colletotrichum</taxon>
        <taxon>Colletotrichum acutatum species complex</taxon>
    </lineage>
</organism>
<dbReference type="RefSeq" id="XP_060428604.1">
    <property type="nucleotide sequence ID" value="XM_060565805.1"/>
</dbReference>
<proteinExistence type="predicted"/>
<reference evidence="1" key="1">
    <citation type="submission" date="2021-06" db="EMBL/GenBank/DDBJ databases">
        <title>Comparative genomics, transcriptomics and evolutionary studies reveal genomic signatures of adaptation to plant cell wall in hemibiotrophic fungi.</title>
        <authorList>
            <consortium name="DOE Joint Genome Institute"/>
            <person name="Baroncelli R."/>
            <person name="Diaz J.F."/>
            <person name="Benocci T."/>
            <person name="Peng M."/>
            <person name="Battaglia E."/>
            <person name="Haridas S."/>
            <person name="Andreopoulos W."/>
            <person name="Labutti K."/>
            <person name="Pangilinan J."/>
            <person name="Floch G.L."/>
            <person name="Makela M.R."/>
            <person name="Henrissat B."/>
            <person name="Grigoriev I.V."/>
            <person name="Crouch J.A."/>
            <person name="De Vries R.P."/>
            <person name="Sukno S.A."/>
            <person name="Thon M.R."/>
        </authorList>
    </citation>
    <scope>NUCLEOTIDE SEQUENCE</scope>
    <source>
        <strain evidence="1">CBS 193.32</strain>
    </source>
</reference>
<evidence type="ECO:0000313" key="1">
    <source>
        <dbReference type="EMBL" id="KAK1674601.1"/>
    </source>
</evidence>
<sequence length="133" mass="14925">MLKIRIPRLRRLRDRDDSSFMVLLLLGFHDITAVHPRLLRTVYFTTPATSYGSSHKDANVCSTIRFRGSLTTRPLDGSKSNHSHKTTVTSHLCSSSLVQSASKPRKGTSTILTLNTQRDHKIPVGLRIDELSQ</sequence>
<protein>
    <submittedName>
        <fullName evidence="1">Uncharacterized protein</fullName>
    </submittedName>
</protein>
<name>A0AAJ0ES27_9PEZI</name>
<accession>A0AAJ0ES27</accession>
<dbReference type="GeneID" id="85450331"/>
<dbReference type="AlphaFoldDB" id="A0AAJ0ES27"/>